<dbReference type="PROSITE" id="PS00134">
    <property type="entry name" value="TRYPSIN_HIS"/>
    <property type="match status" value="1"/>
</dbReference>
<dbReference type="Gene3D" id="2.40.10.10">
    <property type="entry name" value="Trypsin-like serine proteases"/>
    <property type="match status" value="1"/>
</dbReference>
<dbReference type="GO" id="GO:0004252">
    <property type="term" value="F:serine-type endopeptidase activity"/>
    <property type="evidence" value="ECO:0007669"/>
    <property type="project" value="InterPro"/>
</dbReference>
<dbReference type="GO" id="GO:0006508">
    <property type="term" value="P:proteolysis"/>
    <property type="evidence" value="ECO:0007669"/>
    <property type="project" value="InterPro"/>
</dbReference>
<protein>
    <recommendedName>
        <fullName evidence="2">Peptidase S1 domain-containing protein</fullName>
    </recommendedName>
</protein>
<dbReference type="SUPFAM" id="SSF50494">
    <property type="entry name" value="Trypsin-like serine proteases"/>
    <property type="match status" value="1"/>
</dbReference>
<evidence type="ECO:0000313" key="3">
    <source>
        <dbReference type="EMBL" id="KAG5668461.1"/>
    </source>
</evidence>
<dbReference type="Pfam" id="PF00089">
    <property type="entry name" value="Trypsin"/>
    <property type="match status" value="1"/>
</dbReference>
<evidence type="ECO:0000313" key="4">
    <source>
        <dbReference type="Proteomes" id="UP001107558"/>
    </source>
</evidence>
<gene>
    <name evidence="3" type="ORF">PVAND_016401</name>
</gene>
<proteinExistence type="inferred from homology"/>
<accession>A0A9J6BFC1</accession>
<dbReference type="InterPro" id="IPR001254">
    <property type="entry name" value="Trypsin_dom"/>
</dbReference>
<sequence>MQFGTGTGLCGGSVLTIRSVLTAAHCPIGSSSTLVIAGAHNRKLSLNQINNVVLYRYPHPPTPNFAFGAHVQAARMPTAFASELFVGETARSTGWGRTTNTGATSAVLRRLTIQSLLTLLAQLSMVDQL</sequence>
<evidence type="ECO:0000259" key="2">
    <source>
        <dbReference type="Pfam" id="PF00089"/>
    </source>
</evidence>
<dbReference type="OrthoDB" id="5565075at2759"/>
<reference evidence="3" key="1">
    <citation type="submission" date="2021-03" db="EMBL/GenBank/DDBJ databases">
        <title>Chromosome level genome of the anhydrobiotic midge Polypedilum vanderplanki.</title>
        <authorList>
            <person name="Yoshida Y."/>
            <person name="Kikawada T."/>
            <person name="Gusev O."/>
        </authorList>
    </citation>
    <scope>NUCLEOTIDE SEQUENCE</scope>
    <source>
        <strain evidence="3">NIAS01</strain>
        <tissue evidence="3">Whole body or cell culture</tissue>
    </source>
</reference>
<comment type="caution">
    <text evidence="3">The sequence shown here is derived from an EMBL/GenBank/DDBJ whole genome shotgun (WGS) entry which is preliminary data.</text>
</comment>
<name>A0A9J6BFC1_POLVA</name>
<evidence type="ECO:0000256" key="1">
    <source>
        <dbReference type="ARBA" id="ARBA00024195"/>
    </source>
</evidence>
<organism evidence="3 4">
    <name type="scientific">Polypedilum vanderplanki</name>
    <name type="common">Sleeping chironomid midge</name>
    <dbReference type="NCBI Taxonomy" id="319348"/>
    <lineage>
        <taxon>Eukaryota</taxon>
        <taxon>Metazoa</taxon>
        <taxon>Ecdysozoa</taxon>
        <taxon>Arthropoda</taxon>
        <taxon>Hexapoda</taxon>
        <taxon>Insecta</taxon>
        <taxon>Pterygota</taxon>
        <taxon>Neoptera</taxon>
        <taxon>Endopterygota</taxon>
        <taxon>Diptera</taxon>
        <taxon>Nematocera</taxon>
        <taxon>Chironomoidea</taxon>
        <taxon>Chironomidae</taxon>
        <taxon>Chironominae</taxon>
        <taxon>Polypedilum</taxon>
        <taxon>Polypedilum</taxon>
    </lineage>
</organism>
<dbReference type="Proteomes" id="UP001107558">
    <property type="component" value="Chromosome 4"/>
</dbReference>
<dbReference type="InterPro" id="IPR043504">
    <property type="entry name" value="Peptidase_S1_PA_chymotrypsin"/>
</dbReference>
<dbReference type="InterPro" id="IPR009003">
    <property type="entry name" value="Peptidase_S1_PA"/>
</dbReference>
<feature type="domain" description="Peptidase S1" evidence="2">
    <location>
        <begin position="2"/>
        <end position="114"/>
    </location>
</feature>
<dbReference type="EMBL" id="JADBJN010000004">
    <property type="protein sequence ID" value="KAG5668461.1"/>
    <property type="molecule type" value="Genomic_DNA"/>
</dbReference>
<comment type="similarity">
    <text evidence="1">Belongs to the peptidase S1 family. CLIP subfamily.</text>
</comment>
<dbReference type="InterPro" id="IPR018114">
    <property type="entry name" value="TRYPSIN_HIS"/>
</dbReference>
<keyword evidence="4" id="KW-1185">Reference proteome</keyword>
<dbReference type="AlphaFoldDB" id="A0A9J6BFC1"/>